<comment type="caution">
    <text evidence="2">The sequence shown here is derived from an EMBL/GenBank/DDBJ whole genome shotgun (WGS) entry which is preliminary data.</text>
</comment>
<dbReference type="PANTHER" id="PTHR23131">
    <property type="entry name" value="ENDORIBONUCLEASE LACTB2"/>
    <property type="match status" value="1"/>
</dbReference>
<dbReference type="CDD" id="cd07725">
    <property type="entry name" value="TTHA1429-like_MBL-fold"/>
    <property type="match status" value="1"/>
</dbReference>
<dbReference type="InterPro" id="IPR036866">
    <property type="entry name" value="RibonucZ/Hydroxyglut_hydro"/>
</dbReference>
<evidence type="ECO:0000313" key="3">
    <source>
        <dbReference type="Proteomes" id="UP000531594"/>
    </source>
</evidence>
<reference evidence="2 3" key="1">
    <citation type="submission" date="2020-08" db="EMBL/GenBank/DDBJ databases">
        <title>Genomic Encyclopedia of Type Strains, Phase IV (KMG-IV): sequencing the most valuable type-strain genomes for metagenomic binning, comparative biology and taxonomic classification.</title>
        <authorList>
            <person name="Goeker M."/>
        </authorList>
    </citation>
    <scope>NUCLEOTIDE SEQUENCE [LARGE SCALE GENOMIC DNA]</scope>
    <source>
        <strain evidence="2 3">DSM 5391</strain>
    </source>
</reference>
<organism evidence="2 3">
    <name type="scientific">Bacillus benzoevorans</name>
    <dbReference type="NCBI Taxonomy" id="1456"/>
    <lineage>
        <taxon>Bacteria</taxon>
        <taxon>Bacillati</taxon>
        <taxon>Bacillota</taxon>
        <taxon>Bacilli</taxon>
        <taxon>Bacillales</taxon>
        <taxon>Bacillaceae</taxon>
        <taxon>Bacillus</taxon>
    </lineage>
</organism>
<name>A0A7X0HXY4_9BACI</name>
<dbReference type="PANTHER" id="PTHR23131:SF4">
    <property type="entry name" value="METALLO-BETA-LACTAMASE SUPERFAMILY POTEIN"/>
    <property type="match status" value="1"/>
</dbReference>
<dbReference type="SUPFAM" id="SSF56281">
    <property type="entry name" value="Metallo-hydrolase/oxidoreductase"/>
    <property type="match status" value="1"/>
</dbReference>
<proteinExistence type="predicted"/>
<dbReference type="GO" id="GO:0016787">
    <property type="term" value="F:hydrolase activity"/>
    <property type="evidence" value="ECO:0007669"/>
    <property type="project" value="UniProtKB-KW"/>
</dbReference>
<dbReference type="Proteomes" id="UP000531594">
    <property type="component" value="Unassembled WGS sequence"/>
</dbReference>
<evidence type="ECO:0000259" key="1">
    <source>
        <dbReference type="SMART" id="SM00849"/>
    </source>
</evidence>
<dbReference type="EMBL" id="JACHGK010000025">
    <property type="protein sequence ID" value="MBB6447650.1"/>
    <property type="molecule type" value="Genomic_DNA"/>
</dbReference>
<feature type="domain" description="Metallo-beta-lactamase" evidence="1">
    <location>
        <begin position="33"/>
        <end position="235"/>
    </location>
</feature>
<dbReference type="Pfam" id="PF00753">
    <property type="entry name" value="Lactamase_B"/>
    <property type="match status" value="1"/>
</dbReference>
<keyword evidence="3" id="KW-1185">Reference proteome</keyword>
<dbReference type="AlphaFoldDB" id="A0A7X0HXY4"/>
<keyword evidence="2" id="KW-0378">Hydrolase</keyword>
<gene>
    <name evidence="2" type="ORF">HNR53_004338</name>
</gene>
<protein>
    <submittedName>
        <fullName evidence="2">Glyoxylase-like metal-dependent hydrolase (Beta-lactamase superfamily II)</fullName>
    </submittedName>
</protein>
<dbReference type="RefSeq" id="WP_184529787.1">
    <property type="nucleotide sequence ID" value="NZ_JACHGK010000025.1"/>
</dbReference>
<dbReference type="Gene3D" id="3.60.15.10">
    <property type="entry name" value="Ribonuclease Z/Hydroxyacylglutathione hydrolase-like"/>
    <property type="match status" value="1"/>
</dbReference>
<evidence type="ECO:0000313" key="2">
    <source>
        <dbReference type="EMBL" id="MBB6447650.1"/>
    </source>
</evidence>
<dbReference type="InterPro" id="IPR001279">
    <property type="entry name" value="Metallo-B-lactamas"/>
</dbReference>
<dbReference type="SMART" id="SM00849">
    <property type="entry name" value="Lactamase_B"/>
    <property type="match status" value="1"/>
</dbReference>
<accession>A0A7X0HXY4</accession>
<sequence length="322" mass="36675">MRNSEKLLQIPMLEKVAEDIYKLSVHFPFGMRQVNCYLFKGDNGFTVVDTGSCAKESIAIWEQVMDAGIKVEKLIFTHTHPDHIGLAGWFQKTYGTPVHMSGLCYKEVQRVRNLKSGQWMCHFFKQHGGPEISEDLLMSESKSYDFEPDVIFENNEKIKLGNDSYEVIRTPGHAPDHICFYQPERQILVAGDHVLDEISPIIAVWSADDLNPLQDYFDSLDLVSGLKVKLVLPGHGGLIEDLPARAAAIKSGHIRRMQQIFESIKDEAKPAGQIYQDIYGELSIYKFFAPLMTTISRLIYLESIGKVQSKIKNGEYYYYLID</sequence>
<dbReference type="InterPro" id="IPR050662">
    <property type="entry name" value="Sec-metab_biosynth-thioest"/>
</dbReference>